<evidence type="ECO:0000313" key="4">
    <source>
        <dbReference type="RefSeq" id="XP_024883674.1"/>
    </source>
</evidence>
<gene>
    <name evidence="4" type="primary">LOC112462240</name>
</gene>
<dbReference type="OrthoDB" id="7674978at2759"/>
<dbReference type="InterPro" id="IPR043502">
    <property type="entry name" value="DNA/RNA_pol_sf"/>
</dbReference>
<feature type="compositionally biased region" description="Polar residues" evidence="1">
    <location>
        <begin position="130"/>
        <end position="147"/>
    </location>
</feature>
<reference evidence="4" key="1">
    <citation type="submission" date="2025-08" db="UniProtKB">
        <authorList>
            <consortium name="RefSeq"/>
        </authorList>
    </citation>
    <scope>IDENTIFICATION</scope>
    <source>
        <tissue evidence="4">Whole body</tissue>
    </source>
</reference>
<dbReference type="GO" id="GO:0003676">
    <property type="term" value="F:nucleic acid binding"/>
    <property type="evidence" value="ECO:0007669"/>
    <property type="project" value="InterPro"/>
</dbReference>
<feature type="region of interest" description="Disordered" evidence="1">
    <location>
        <begin position="109"/>
        <end position="147"/>
    </location>
</feature>
<dbReference type="SUPFAM" id="SSF53098">
    <property type="entry name" value="Ribonuclease H-like"/>
    <property type="match status" value="1"/>
</dbReference>
<dbReference type="Gene3D" id="3.30.420.10">
    <property type="entry name" value="Ribonuclease H-like superfamily/Ribonuclease H"/>
    <property type="match status" value="1"/>
</dbReference>
<feature type="region of interest" description="Disordered" evidence="1">
    <location>
        <begin position="447"/>
        <end position="486"/>
    </location>
</feature>
<dbReference type="RefSeq" id="XP_024883674.1">
    <property type="nucleotide sequence ID" value="XM_025027906.1"/>
</dbReference>
<dbReference type="InterPro" id="IPR041588">
    <property type="entry name" value="Integrase_H2C2"/>
</dbReference>
<keyword evidence="3" id="KW-1185">Reference proteome</keyword>
<dbReference type="CDD" id="cd00303">
    <property type="entry name" value="retropepsin_like"/>
    <property type="match status" value="1"/>
</dbReference>
<dbReference type="Pfam" id="PF03564">
    <property type="entry name" value="DUF1759"/>
    <property type="match status" value="1"/>
</dbReference>
<dbReference type="InterPro" id="IPR040676">
    <property type="entry name" value="DUF5641"/>
</dbReference>
<dbReference type="Proteomes" id="UP000504618">
    <property type="component" value="Unplaced"/>
</dbReference>
<dbReference type="InterPro" id="IPR036397">
    <property type="entry name" value="RNaseH_sf"/>
</dbReference>
<dbReference type="InterPro" id="IPR005312">
    <property type="entry name" value="DUF1759"/>
</dbReference>
<dbReference type="Pfam" id="PF18701">
    <property type="entry name" value="DUF5641"/>
    <property type="match status" value="1"/>
</dbReference>
<dbReference type="SUPFAM" id="SSF56672">
    <property type="entry name" value="DNA/RNA polymerases"/>
    <property type="match status" value="1"/>
</dbReference>
<protein>
    <submittedName>
        <fullName evidence="4">Uncharacterized protein LOC112462240</fullName>
    </submittedName>
</protein>
<feature type="domain" description="Integrase catalytic" evidence="2">
    <location>
        <begin position="1480"/>
        <end position="1675"/>
    </location>
</feature>
<evidence type="ECO:0000313" key="3">
    <source>
        <dbReference type="Proteomes" id="UP000504618"/>
    </source>
</evidence>
<dbReference type="GO" id="GO:0015074">
    <property type="term" value="P:DNA integration"/>
    <property type="evidence" value="ECO:0007669"/>
    <property type="project" value="InterPro"/>
</dbReference>
<dbReference type="InterPro" id="IPR001584">
    <property type="entry name" value="Integrase_cat-core"/>
</dbReference>
<dbReference type="GeneID" id="112462240"/>
<dbReference type="PANTHER" id="PTHR47331:SF5">
    <property type="entry name" value="RIBONUCLEASE H"/>
    <property type="match status" value="1"/>
</dbReference>
<dbReference type="GO" id="GO:0071897">
    <property type="term" value="P:DNA biosynthetic process"/>
    <property type="evidence" value="ECO:0007669"/>
    <property type="project" value="UniProtKB-ARBA"/>
</dbReference>
<dbReference type="Pfam" id="PF17921">
    <property type="entry name" value="Integrase_H2C2"/>
    <property type="match status" value="1"/>
</dbReference>
<feature type="compositionally biased region" description="Polar residues" evidence="1">
    <location>
        <begin position="112"/>
        <end position="121"/>
    </location>
</feature>
<dbReference type="GO" id="GO:0042575">
    <property type="term" value="C:DNA polymerase complex"/>
    <property type="evidence" value="ECO:0007669"/>
    <property type="project" value="UniProtKB-ARBA"/>
</dbReference>
<evidence type="ECO:0000256" key="1">
    <source>
        <dbReference type="SAM" id="MobiDB-lite"/>
    </source>
</evidence>
<dbReference type="InterPro" id="IPR021109">
    <property type="entry name" value="Peptidase_aspartic_dom_sf"/>
</dbReference>
<dbReference type="PANTHER" id="PTHR47331">
    <property type="entry name" value="PHD-TYPE DOMAIN-CONTAINING PROTEIN"/>
    <property type="match status" value="1"/>
</dbReference>
<proteinExistence type="predicted"/>
<accession>A0A6J1QMK2</accession>
<dbReference type="PROSITE" id="PS50994">
    <property type="entry name" value="INTEGRASE"/>
    <property type="match status" value="1"/>
</dbReference>
<dbReference type="Pfam" id="PF05380">
    <property type="entry name" value="Peptidase_A17"/>
    <property type="match status" value="1"/>
</dbReference>
<dbReference type="InterPro" id="IPR008042">
    <property type="entry name" value="Retrotrans_Pao"/>
</dbReference>
<dbReference type="InterPro" id="IPR012337">
    <property type="entry name" value="RNaseH-like_sf"/>
</dbReference>
<sequence length="1793" mass="202801">MRLSHVENYLELQFTMMGMIEKTSDNLISVGRSNITLTMVQTRLTDLKENWDQFSMRHQAIGLAVRSLNAEDRLLIMNHAYFSEGLFPKTHQIYLREIDRLNSILAREPESVTPSNSTQPVSRELGSVAPLTSTQPVSREPVSETSSNLIPPPVNILEAQSLSDHLAYLDRARLPIIKLPEFDGTPDRWLSFKDLFTSIILNTSLTAVEKLQYLKTSLKGSAALLLKNTKLTADNFQKSWEALVAFYENTRLLVNETIQSLFSLKRMTKESATEMEQLYTNMTQIYRTLETLQRPVETWDDILVFIAVQRLDANSVKAWEIRLGSAKQPPTWDQIRTFMFDRFHTLQAVERNRSGFRSLQSTAASHFQGKSKDEKTGKSNSCVLCSAKHYIAHCSQYTSKTVQQRMAIIAKHKLCYNCLGLHRASACRVTTRCLKCGNKHHTTIHQFNKKSTNSDQSSTKAETKAVSSPTIKTDQAAQSTSTNSDVKTVHAASISRSTSSVLLATAQIVIESHNGERIKARALIDQGSEISLITERLVQRLRLPRKHSIIPLIGIGAQKARQTRGVVTFKMKPHFESEYECFIDAHILPKLTTSLPSKLCDSSTWIHLIGLQYADPDFTIPGSIDIILGADIYGIILEEGIIKGALDTPIAQRTKLGWIISGPAGNAYNSFLIRSNHISTDKELYDLIQRFWEMERIPISENSSLSEEDQQCELHFQSTHTRDSSGRYQVKLPFSQPAEKLGDSRTKAVKVLNSLSKRLLSDPQYEKAYHKFMDDYKELQHMTLVPDSCPEPQHVYYLPHHGVLRDNDLNRIRVVFNGSSRTSTGYSLNDILFTGAKLQINLFDVLIWWRRFPFVFSFDMMKMYRQILIHPDDRDLQRILWILQSKGILTIQTFQLNTVTYGEICAPFLALRTIIQLIKDEGSKYPLAVPVLKKGRYMDDGFGGSDSIKKARSIVQEVTEICNAGGFPLHKWSANHPEILDSIPPDKQAISSPVKINENALVNTLGLCWNPPTDTFHFTIEIPKPNTLSKRTVMSVIAKIFDPLGLLAPVLIPAKVLIQELWTLKLGWDDPLPGAVSTKWNQFVNKLQEKHKIAIPRWIGVTSDHHIEIHGFCDASQQAIAAAVYVRSTDAHGVTKVSLLCAKTKVAPLKRLTIARLELEGAVLMTKLISQVSNILEWDRVPVTVWLDSSIAKTWITGHPSRWKDFVHNRVVFIQKTLPHAQWRFVSGKENPADCATRGLTPVQVQEFTTWWQGPHWLSASPSTWPNEVRALNIEDNLEERPMKVVTISKDYGPELWELAHRYSDLTRLLRITATCMRAIARFRRSNAILSETPLTPQELNHAKLFWIKAVQQVYFKHDLQTLSSGRSLDKTSPLLRLTPKLDSDGFLRVGGRLHSAFLPINTKHPFILPKDSPFTALIIADAHLRTMHGGTQLTTNFIRTEYWIIGGRAPIRSFILKCIRCARFRQKRAQQIMAPLPIENLTPSRAFLHSGVDYAGPFVLKTWRGRNPQTYKAYIALFVCHATSAIHLELVTDYTTDAFIAAYKRFTARRGICATLMSDCGTNFKGADSELKRLFSSSSEELGNLAMLLANHGTQWKFNPPSAPHFGGKWEAGVRSVKFHLKRVVGDNLLTFEEMSTWLTQIEATLNSRPLCPLTDDPNDLNALTPGHFLIGGAPTIIPEPSLEAVKVARLSRWQLIRQMLDSFWTRWSSECLQRYLSIYKWNKATPSLKVGSLVLVVDERYPPSKWPLGRIIETFPGSDGYTRVVSVRTQHAVLKRPIVKVCPLPIESDVV</sequence>
<name>A0A6J1QMK2_9HYME</name>
<dbReference type="Gene3D" id="2.40.70.10">
    <property type="entry name" value="Acid Proteases"/>
    <property type="match status" value="1"/>
</dbReference>
<organism evidence="3 4">
    <name type="scientific">Temnothorax curvispinosus</name>
    <dbReference type="NCBI Taxonomy" id="300111"/>
    <lineage>
        <taxon>Eukaryota</taxon>
        <taxon>Metazoa</taxon>
        <taxon>Ecdysozoa</taxon>
        <taxon>Arthropoda</taxon>
        <taxon>Hexapoda</taxon>
        <taxon>Insecta</taxon>
        <taxon>Pterygota</taxon>
        <taxon>Neoptera</taxon>
        <taxon>Endopterygota</taxon>
        <taxon>Hymenoptera</taxon>
        <taxon>Apocrita</taxon>
        <taxon>Aculeata</taxon>
        <taxon>Formicoidea</taxon>
        <taxon>Formicidae</taxon>
        <taxon>Myrmicinae</taxon>
        <taxon>Temnothorax</taxon>
    </lineage>
</organism>
<evidence type="ECO:0000259" key="2">
    <source>
        <dbReference type="PROSITE" id="PS50994"/>
    </source>
</evidence>